<dbReference type="InterPro" id="IPR000014">
    <property type="entry name" value="PAS"/>
</dbReference>
<dbReference type="SMART" id="SM00283">
    <property type="entry name" value="MA"/>
    <property type="match status" value="1"/>
</dbReference>
<dbReference type="CDD" id="cd11386">
    <property type="entry name" value="MCP_signal"/>
    <property type="match status" value="1"/>
</dbReference>
<dbReference type="Pfam" id="PF00015">
    <property type="entry name" value="MCPsignal"/>
    <property type="match status" value="1"/>
</dbReference>
<dbReference type="PROSITE" id="PS50885">
    <property type="entry name" value="HAMP"/>
    <property type="match status" value="1"/>
</dbReference>
<dbReference type="Pfam" id="PF00672">
    <property type="entry name" value="HAMP"/>
    <property type="match status" value="1"/>
</dbReference>
<sequence length="538" mass="56812">MRENMPVTATEYLLRDGQCIVSKTDTKGRITYVNPTFVEVSGFSEQEVLGKAHNIVRHPDMPPEAFADLWKTLQAGQPWTGLVKNRRKNGDFYWVVANVVPVREGSRTVGYMSVRTKPAREQVEAADALYRRMRSTPAHGIVLRHGKVAPTGLRARIAALRGLPFSDRLALLMGGQAVLMAALAVAAGDTLWRVLAALGAAVTLAAWYDLRRSLVRPLAAATDALYAMAGGDLGHACPQGGSDDIGRLLAALRQLNVNLTALVGDVRVNVRSIEGAMRDIAAGNADLASRTESQAASLEQTAASLQQIAAAAGQATESARRADEMVSGAAGVASRGGQAVERVGATMGRISTSASRIVDIIALIDGIAFQTNLLALNASVEAARAGEGGRGFAVVADEVRALAQRSAGAAREIKALIEESAMQVEQGSALVDEAGRTMRDVVVAVQGAVAVMNDISRASAEQHDGIDQVNATMGALDTITRQNAALVEESAMASSSVAEDATRLVRAVALFKLAEEGYMPTPTPTYLMHVKELAEPDQ</sequence>
<protein>
    <submittedName>
        <fullName evidence="6">Methyl-accepting chemotaxis protein</fullName>
    </submittedName>
</protein>
<evidence type="ECO:0000259" key="3">
    <source>
        <dbReference type="PROSITE" id="PS50111"/>
    </source>
</evidence>
<dbReference type="Gene3D" id="1.10.287.950">
    <property type="entry name" value="Methyl-accepting chemotaxis protein"/>
    <property type="match status" value="1"/>
</dbReference>
<comment type="caution">
    <text evidence="6">The sequence shown here is derived from an EMBL/GenBank/DDBJ whole genome shotgun (WGS) entry which is preliminary data.</text>
</comment>
<dbReference type="PROSITE" id="PS50112">
    <property type="entry name" value="PAS"/>
    <property type="match status" value="1"/>
</dbReference>
<reference evidence="6 7" key="1">
    <citation type="submission" date="2022-08" db="EMBL/GenBank/DDBJ databases">
        <title>Reclassification of Massilia species as members of the genera Telluria, Duganella, Pseudoduganella, Mokoshia gen. nov. and Zemynaea gen. nov. using orthogonal and non-orthogonal genome-based approaches.</title>
        <authorList>
            <person name="Bowman J.P."/>
        </authorList>
    </citation>
    <scope>NUCLEOTIDE SEQUENCE [LARGE SCALE GENOMIC DNA]</scope>
    <source>
        <strain evidence="6 7">JCM 31605</strain>
    </source>
</reference>
<dbReference type="Pfam" id="PF08447">
    <property type="entry name" value="PAS_3"/>
    <property type="match status" value="1"/>
</dbReference>
<gene>
    <name evidence="6" type="ORF">NX774_02090</name>
</gene>
<evidence type="ECO:0000256" key="1">
    <source>
        <dbReference type="ARBA" id="ARBA00029447"/>
    </source>
</evidence>
<feature type="domain" description="PAS" evidence="4">
    <location>
        <begin position="25"/>
        <end position="76"/>
    </location>
</feature>
<dbReference type="CDD" id="cd00130">
    <property type="entry name" value="PAS"/>
    <property type="match status" value="1"/>
</dbReference>
<organism evidence="6 7">
    <name type="scientific">Massilia agilis</name>
    <dbReference type="NCBI Taxonomy" id="1811226"/>
    <lineage>
        <taxon>Bacteria</taxon>
        <taxon>Pseudomonadati</taxon>
        <taxon>Pseudomonadota</taxon>
        <taxon>Betaproteobacteria</taxon>
        <taxon>Burkholderiales</taxon>
        <taxon>Oxalobacteraceae</taxon>
        <taxon>Telluria group</taxon>
        <taxon>Massilia</taxon>
    </lineage>
</organism>
<proteinExistence type="inferred from homology"/>
<evidence type="ECO:0000259" key="5">
    <source>
        <dbReference type="PROSITE" id="PS50885"/>
    </source>
</evidence>
<dbReference type="InterPro" id="IPR004090">
    <property type="entry name" value="Chemotax_Me-accpt_rcpt"/>
</dbReference>
<dbReference type="SMART" id="SM00091">
    <property type="entry name" value="PAS"/>
    <property type="match status" value="1"/>
</dbReference>
<dbReference type="SUPFAM" id="SSF55785">
    <property type="entry name" value="PYP-like sensor domain (PAS domain)"/>
    <property type="match status" value="1"/>
</dbReference>
<dbReference type="PRINTS" id="PR00260">
    <property type="entry name" value="CHEMTRNSDUCR"/>
</dbReference>
<evidence type="ECO:0000259" key="4">
    <source>
        <dbReference type="PROSITE" id="PS50112"/>
    </source>
</evidence>
<evidence type="ECO:0000313" key="7">
    <source>
        <dbReference type="Proteomes" id="UP001206126"/>
    </source>
</evidence>
<dbReference type="PANTHER" id="PTHR43531:SF7">
    <property type="entry name" value="AEROTAXIS RECEPTOR"/>
    <property type="match status" value="1"/>
</dbReference>
<dbReference type="Gene3D" id="3.30.450.20">
    <property type="entry name" value="PAS domain"/>
    <property type="match status" value="1"/>
</dbReference>
<comment type="similarity">
    <text evidence="1">Belongs to the methyl-accepting chemotaxis (MCP) protein family.</text>
</comment>
<dbReference type="InterPro" id="IPR035965">
    <property type="entry name" value="PAS-like_dom_sf"/>
</dbReference>
<dbReference type="SUPFAM" id="SSF58104">
    <property type="entry name" value="Methyl-accepting chemotaxis protein (MCP) signaling domain"/>
    <property type="match status" value="1"/>
</dbReference>
<dbReference type="InterPro" id="IPR013655">
    <property type="entry name" value="PAS_fold_3"/>
</dbReference>
<dbReference type="PROSITE" id="PS50111">
    <property type="entry name" value="CHEMOTAXIS_TRANSDUC_2"/>
    <property type="match status" value="1"/>
</dbReference>
<name>A0ABT2D613_9BURK</name>
<dbReference type="EMBL" id="JANUHB010000001">
    <property type="protein sequence ID" value="MCS0806715.1"/>
    <property type="molecule type" value="Genomic_DNA"/>
</dbReference>
<keyword evidence="7" id="KW-1185">Reference proteome</keyword>
<evidence type="ECO:0000313" key="6">
    <source>
        <dbReference type="EMBL" id="MCS0806715.1"/>
    </source>
</evidence>
<dbReference type="Proteomes" id="UP001206126">
    <property type="component" value="Unassembled WGS sequence"/>
</dbReference>
<dbReference type="InterPro" id="IPR003660">
    <property type="entry name" value="HAMP_dom"/>
</dbReference>
<feature type="domain" description="HAMP" evidence="5">
    <location>
        <begin position="212"/>
        <end position="264"/>
    </location>
</feature>
<dbReference type="NCBIfam" id="TIGR00229">
    <property type="entry name" value="sensory_box"/>
    <property type="match status" value="1"/>
</dbReference>
<keyword evidence="2" id="KW-0807">Transducer</keyword>
<accession>A0ABT2D613</accession>
<evidence type="ECO:0000256" key="2">
    <source>
        <dbReference type="PROSITE-ProRule" id="PRU00284"/>
    </source>
</evidence>
<dbReference type="InterPro" id="IPR051310">
    <property type="entry name" value="MCP_chemotaxis"/>
</dbReference>
<dbReference type="InterPro" id="IPR004089">
    <property type="entry name" value="MCPsignal_dom"/>
</dbReference>
<feature type="domain" description="Methyl-accepting transducer" evidence="3">
    <location>
        <begin position="269"/>
        <end position="498"/>
    </location>
</feature>
<dbReference type="SMART" id="SM00304">
    <property type="entry name" value="HAMP"/>
    <property type="match status" value="1"/>
</dbReference>
<dbReference type="PANTHER" id="PTHR43531">
    <property type="entry name" value="PROTEIN ICFG"/>
    <property type="match status" value="1"/>
</dbReference>
<dbReference type="RefSeq" id="WP_258820493.1">
    <property type="nucleotide sequence ID" value="NZ_JANUHB010000001.1"/>
</dbReference>